<sequence>MSATEPIVTQIFVHPIKGLTPQRVDRAILEADLGIRGDRAFALMFEDAGKGDEAIVPWMPKKHFAVQNDWPGLAALECHYDASEDWLRVCHNGTEVLSARTQTDRDRINGFFSNYLATLTPTEKARHPHPSSVRLVGTHTGETRYPDRHPVHISIISQATLDAIGFAVGETIDVRRFRPNVLIDGVAAWEELNWVGREIILGEAKITISAPIGRCLNIEVHPDSGVRDMPLFSWLGQHFGHAKTGVVAKVIATGSLSVGDRLQLRSSLANKSAAL</sequence>
<dbReference type="PROSITE" id="PS51340">
    <property type="entry name" value="MOSC"/>
    <property type="match status" value="1"/>
</dbReference>
<dbReference type="GO" id="GO:0003824">
    <property type="term" value="F:catalytic activity"/>
    <property type="evidence" value="ECO:0007669"/>
    <property type="project" value="InterPro"/>
</dbReference>
<feature type="domain" description="MOSC" evidence="1">
    <location>
        <begin position="120"/>
        <end position="265"/>
    </location>
</feature>
<reference evidence="2" key="1">
    <citation type="submission" date="2020-10" db="EMBL/GenBank/DDBJ databases">
        <authorList>
            <person name="Castelo-Branco R."/>
            <person name="Eusebio N."/>
            <person name="Adriana R."/>
            <person name="Vieira A."/>
            <person name="Brugerolle De Fraissinette N."/>
            <person name="Rezende De Castro R."/>
            <person name="Schneider M.P."/>
            <person name="Vasconcelos V."/>
            <person name="Leao P.N."/>
        </authorList>
    </citation>
    <scope>NUCLEOTIDE SEQUENCE</scope>
    <source>
        <strain evidence="2">LEGE 11467</strain>
    </source>
</reference>
<dbReference type="SUPFAM" id="SSF50800">
    <property type="entry name" value="PK beta-barrel domain-like"/>
    <property type="match status" value="1"/>
</dbReference>
<comment type="caution">
    <text evidence="2">The sequence shown here is derived from an EMBL/GenBank/DDBJ whole genome shotgun (WGS) entry which is preliminary data.</text>
</comment>
<dbReference type="InterPro" id="IPR052716">
    <property type="entry name" value="MOSC_domain"/>
</dbReference>
<dbReference type="Pfam" id="PF03473">
    <property type="entry name" value="MOSC"/>
    <property type="match status" value="1"/>
</dbReference>
<dbReference type="RefSeq" id="WP_264320537.1">
    <property type="nucleotide sequence ID" value="NZ_JADEXN010000070.1"/>
</dbReference>
<gene>
    <name evidence="2" type="ORF">IQ235_05690</name>
</gene>
<dbReference type="AlphaFoldDB" id="A0A928Z828"/>
<proteinExistence type="predicted"/>
<dbReference type="InterPro" id="IPR011037">
    <property type="entry name" value="Pyrv_Knase-like_insert_dom_sf"/>
</dbReference>
<dbReference type="EMBL" id="JADEXN010000070">
    <property type="protein sequence ID" value="MBE9040283.1"/>
    <property type="molecule type" value="Genomic_DNA"/>
</dbReference>
<accession>A0A928Z828</accession>
<keyword evidence="3" id="KW-1185">Reference proteome</keyword>
<dbReference type="Pfam" id="PF03476">
    <property type="entry name" value="MOSC_N"/>
    <property type="match status" value="1"/>
</dbReference>
<evidence type="ECO:0000313" key="3">
    <source>
        <dbReference type="Proteomes" id="UP000621799"/>
    </source>
</evidence>
<dbReference type="Gene3D" id="2.40.33.20">
    <property type="entry name" value="PK beta-barrel domain-like"/>
    <property type="match status" value="1"/>
</dbReference>
<dbReference type="InterPro" id="IPR005302">
    <property type="entry name" value="MoCF_Sase_C"/>
</dbReference>
<dbReference type="InterPro" id="IPR005303">
    <property type="entry name" value="MOCOS_middle"/>
</dbReference>
<protein>
    <submittedName>
        <fullName evidence="2">MOSC domain-containing protein</fullName>
    </submittedName>
</protein>
<organism evidence="2 3">
    <name type="scientific">Zarconia navalis LEGE 11467</name>
    <dbReference type="NCBI Taxonomy" id="1828826"/>
    <lineage>
        <taxon>Bacteria</taxon>
        <taxon>Bacillati</taxon>
        <taxon>Cyanobacteriota</taxon>
        <taxon>Cyanophyceae</taxon>
        <taxon>Oscillatoriophycideae</taxon>
        <taxon>Oscillatoriales</taxon>
        <taxon>Oscillatoriales incertae sedis</taxon>
        <taxon>Zarconia</taxon>
        <taxon>Zarconia navalis</taxon>
    </lineage>
</organism>
<dbReference type="GO" id="GO:0030151">
    <property type="term" value="F:molybdenum ion binding"/>
    <property type="evidence" value="ECO:0007669"/>
    <property type="project" value="InterPro"/>
</dbReference>
<dbReference type="PANTHER" id="PTHR36930">
    <property type="entry name" value="METAL-SULFUR CLUSTER BIOSYNTHESIS PROTEINS YUAD-RELATED"/>
    <property type="match status" value="1"/>
</dbReference>
<dbReference type="Proteomes" id="UP000621799">
    <property type="component" value="Unassembled WGS sequence"/>
</dbReference>
<dbReference type="GO" id="GO:0030170">
    <property type="term" value="F:pyridoxal phosphate binding"/>
    <property type="evidence" value="ECO:0007669"/>
    <property type="project" value="InterPro"/>
</dbReference>
<name>A0A928Z828_9CYAN</name>
<evidence type="ECO:0000259" key="1">
    <source>
        <dbReference type="PROSITE" id="PS51340"/>
    </source>
</evidence>
<dbReference type="PANTHER" id="PTHR36930:SF1">
    <property type="entry name" value="MOSC DOMAIN-CONTAINING PROTEIN"/>
    <property type="match status" value="1"/>
</dbReference>
<evidence type="ECO:0000313" key="2">
    <source>
        <dbReference type="EMBL" id="MBE9040283.1"/>
    </source>
</evidence>